<feature type="transmembrane region" description="Helical" evidence="1">
    <location>
        <begin position="193"/>
        <end position="210"/>
    </location>
</feature>
<dbReference type="AlphaFoldDB" id="A0A411E6C4"/>
<reference evidence="2 3" key="1">
    <citation type="submission" date="2019-01" db="EMBL/GenBank/DDBJ databases">
        <title>Muriicola soli sp. nov., isolated from soil.</title>
        <authorList>
            <person name="Kang H.J."/>
            <person name="Kim S.B."/>
        </authorList>
    </citation>
    <scope>NUCLEOTIDE SEQUENCE [LARGE SCALE GENOMIC DNA]</scope>
    <source>
        <strain evidence="2 3">MMS17-SY002</strain>
    </source>
</reference>
<protein>
    <submittedName>
        <fullName evidence="2">DUF3667 domain-containing protein</fullName>
    </submittedName>
</protein>
<name>A0A411E6C4_9FLAO</name>
<keyword evidence="3" id="KW-1185">Reference proteome</keyword>
<organism evidence="2 3">
    <name type="scientific">Muriicola soli</name>
    <dbReference type="NCBI Taxonomy" id="2507538"/>
    <lineage>
        <taxon>Bacteria</taxon>
        <taxon>Pseudomonadati</taxon>
        <taxon>Bacteroidota</taxon>
        <taxon>Flavobacteriia</taxon>
        <taxon>Flavobacteriales</taxon>
        <taxon>Flavobacteriaceae</taxon>
        <taxon>Muriicola</taxon>
    </lineage>
</organism>
<keyword evidence="1" id="KW-1133">Transmembrane helix</keyword>
<accession>A0A411E6C4</accession>
<feature type="transmembrane region" description="Helical" evidence="1">
    <location>
        <begin position="79"/>
        <end position="100"/>
    </location>
</feature>
<evidence type="ECO:0000313" key="3">
    <source>
        <dbReference type="Proteomes" id="UP000290889"/>
    </source>
</evidence>
<feature type="transmembrane region" description="Helical" evidence="1">
    <location>
        <begin position="222"/>
        <end position="244"/>
    </location>
</feature>
<dbReference type="EMBL" id="CP035544">
    <property type="protein sequence ID" value="QBA63246.1"/>
    <property type="molecule type" value="Genomic_DNA"/>
</dbReference>
<dbReference type="KEGG" id="mur:EQY75_00970"/>
<feature type="transmembrane region" description="Helical" evidence="1">
    <location>
        <begin position="164"/>
        <end position="187"/>
    </location>
</feature>
<dbReference type="Proteomes" id="UP000290889">
    <property type="component" value="Chromosome"/>
</dbReference>
<keyword evidence="1" id="KW-0472">Membrane</keyword>
<feature type="transmembrane region" description="Helical" evidence="1">
    <location>
        <begin position="133"/>
        <end position="152"/>
    </location>
</feature>
<dbReference type="OrthoDB" id="7446256at2"/>
<dbReference type="Pfam" id="PF12412">
    <property type="entry name" value="DUF3667"/>
    <property type="match status" value="1"/>
</dbReference>
<keyword evidence="1" id="KW-0812">Transmembrane</keyword>
<proteinExistence type="predicted"/>
<evidence type="ECO:0000313" key="2">
    <source>
        <dbReference type="EMBL" id="QBA63246.1"/>
    </source>
</evidence>
<sequence length="249" mass="29023">MNEESPNSCKNCGYVSKGYFCPRCGQRVGIHKITFRETLDDLADNLLSVNAPLLITIRDLILRPGILLRSYLAGKRKTYYRPVSFFILMTVIYIVIRSLIGFDPFRNSMIVVEEGGMDTSLLTEARNYMLMNINNFLFTFVFTLALFMKLFFYKWYSLAEFLVVSFYLLGIYTLIVTCNMFVVQWFGDQLQPMGILIMLSYFLYSMISLFQRRYFLVILKSLILFVFAFMTYAMSSYGLSYLIVSFKQG</sequence>
<gene>
    <name evidence="2" type="ORF">EQY75_00970</name>
</gene>
<evidence type="ECO:0000256" key="1">
    <source>
        <dbReference type="SAM" id="Phobius"/>
    </source>
</evidence>
<dbReference type="InterPro" id="IPR022134">
    <property type="entry name" value="DUF3667"/>
</dbReference>